<accession>A0A940ML62</accession>
<keyword evidence="11" id="KW-0472">Membrane</keyword>
<gene>
    <name evidence="13" type="ORF">JFN87_30975</name>
</gene>
<comment type="similarity">
    <text evidence="1 9">Belongs to the peptidase S11 family.</text>
</comment>
<evidence type="ECO:0000256" key="3">
    <source>
        <dbReference type="ARBA" id="ARBA00022801"/>
    </source>
</evidence>
<keyword evidence="11" id="KW-1133">Transmembrane helix</keyword>
<dbReference type="RefSeq" id="WP_209345516.1">
    <property type="nucleotide sequence ID" value="NZ_JAGIQL010000241.1"/>
</dbReference>
<dbReference type="GO" id="GO:0008360">
    <property type="term" value="P:regulation of cell shape"/>
    <property type="evidence" value="ECO:0007669"/>
    <property type="project" value="UniProtKB-KW"/>
</dbReference>
<keyword evidence="4" id="KW-0133">Cell shape</keyword>
<dbReference type="GO" id="GO:0071555">
    <property type="term" value="P:cell wall organization"/>
    <property type="evidence" value="ECO:0007669"/>
    <property type="project" value="UniProtKB-KW"/>
</dbReference>
<feature type="transmembrane region" description="Helical" evidence="11">
    <location>
        <begin position="85"/>
        <end position="103"/>
    </location>
</feature>
<keyword evidence="5" id="KW-0573">Peptidoglycan synthesis</keyword>
<keyword evidence="13" id="KW-0645">Protease</keyword>
<keyword evidence="13" id="KW-0121">Carboxypeptidase</keyword>
<dbReference type="Proteomes" id="UP000670475">
    <property type="component" value="Unassembled WGS sequence"/>
</dbReference>
<keyword evidence="14" id="KW-1185">Reference proteome</keyword>
<dbReference type="InterPro" id="IPR012338">
    <property type="entry name" value="Beta-lactam/transpept-like"/>
</dbReference>
<evidence type="ECO:0000256" key="9">
    <source>
        <dbReference type="RuleBase" id="RU004016"/>
    </source>
</evidence>
<evidence type="ECO:0000256" key="6">
    <source>
        <dbReference type="ARBA" id="ARBA00023316"/>
    </source>
</evidence>
<feature type="active site" description="Proton acceptor" evidence="7">
    <location>
        <position position="162"/>
    </location>
</feature>
<feature type="domain" description="Peptidase S11 D-alanyl-D-alanine carboxypeptidase A N-terminal" evidence="12">
    <location>
        <begin position="152"/>
        <end position="344"/>
    </location>
</feature>
<evidence type="ECO:0000256" key="10">
    <source>
        <dbReference type="SAM" id="MobiDB-lite"/>
    </source>
</evidence>
<evidence type="ECO:0000313" key="13">
    <source>
        <dbReference type="EMBL" id="MBP0461847.1"/>
    </source>
</evidence>
<feature type="region of interest" description="Disordered" evidence="10">
    <location>
        <begin position="1"/>
        <end position="60"/>
    </location>
</feature>
<dbReference type="GO" id="GO:0009252">
    <property type="term" value="P:peptidoglycan biosynthetic process"/>
    <property type="evidence" value="ECO:0007669"/>
    <property type="project" value="UniProtKB-KW"/>
</dbReference>
<evidence type="ECO:0000256" key="8">
    <source>
        <dbReference type="PIRSR" id="PIRSR618044-2"/>
    </source>
</evidence>
<evidence type="ECO:0000259" key="12">
    <source>
        <dbReference type="Pfam" id="PF00768"/>
    </source>
</evidence>
<name>A0A940ML62_9ACTN</name>
<dbReference type="SUPFAM" id="SSF56601">
    <property type="entry name" value="beta-lactamase/transpeptidase-like"/>
    <property type="match status" value="1"/>
</dbReference>
<dbReference type="EMBL" id="JAGIQL010000241">
    <property type="protein sequence ID" value="MBP0461847.1"/>
    <property type="molecule type" value="Genomic_DNA"/>
</dbReference>
<comment type="caution">
    <text evidence="13">The sequence shown here is derived from an EMBL/GenBank/DDBJ whole genome shotgun (WGS) entry which is preliminary data.</text>
</comment>
<dbReference type="GO" id="GO:0009002">
    <property type="term" value="F:serine-type D-Ala-D-Ala carboxypeptidase activity"/>
    <property type="evidence" value="ECO:0007669"/>
    <property type="project" value="InterPro"/>
</dbReference>
<organism evidence="13 14">
    <name type="scientific">Streptomyces montanisoli</name>
    <dbReference type="NCBI Taxonomy" id="2798581"/>
    <lineage>
        <taxon>Bacteria</taxon>
        <taxon>Bacillati</taxon>
        <taxon>Actinomycetota</taxon>
        <taxon>Actinomycetes</taxon>
        <taxon>Kitasatosporales</taxon>
        <taxon>Streptomycetaceae</taxon>
        <taxon>Streptomyces</taxon>
    </lineage>
</organism>
<keyword evidence="11" id="KW-0812">Transmembrane</keyword>
<dbReference type="PANTHER" id="PTHR21581:SF33">
    <property type="entry name" value="D-ALANYL-D-ALANINE CARBOXYPEPTIDASE DACB"/>
    <property type="match status" value="1"/>
</dbReference>
<evidence type="ECO:0000256" key="1">
    <source>
        <dbReference type="ARBA" id="ARBA00007164"/>
    </source>
</evidence>
<keyword evidence="2" id="KW-0732">Signal</keyword>
<feature type="active site" evidence="7">
    <location>
        <position position="226"/>
    </location>
</feature>
<protein>
    <submittedName>
        <fullName evidence="13">D-alanyl-D-alanine carboxypeptidase</fullName>
    </submittedName>
</protein>
<sequence>AEAARPGASASSTFVPLKRDDAPAPASSAPSSPLPPWPKATPQAPADPERTTQQPVPPKEPLDLLAELTNTPDTPARTVLRRFRIWTPLVVLLAIIYVVVQGVRPLPEPSLALTAASTYRFDGSAPQLPWPSEGEGYLAAPGLGTMDSFGEQKSVPVGSVAKIMTAYLVLKDHPLKVGQKGPSITIDKQAEQEGGLSSEGESTLDTVKAGDKLSLKDALSALMVPSANNIARLLARWDGGTQAAFVKKMNAQAKALGMDNTTYTDPSGLKATTVSTAQDQVKLAEQVVGIPALMAITSLPQWTDPSGHTWRNWNTLVPYHGAIGIKTGTTTAAGGNLVFAAKKNVDGKDQLVVGAIFGQHKPPIIDTVNAVSKTAMVAAENVLKRATVVKKGQVVGEVDDGMGGTTPVVATADAKAVGWGGLTEQLRLTEESGGIPHSAKAGTRVGTLTVGNGLSSTKIPVALQKDLVEPGFGAKLSHF</sequence>
<dbReference type="PRINTS" id="PR00725">
    <property type="entry name" value="DADACBPTASE1"/>
</dbReference>
<dbReference type="AlphaFoldDB" id="A0A940ML62"/>
<keyword evidence="3" id="KW-0378">Hydrolase</keyword>
<evidence type="ECO:0000313" key="14">
    <source>
        <dbReference type="Proteomes" id="UP000670475"/>
    </source>
</evidence>
<feature type="binding site" evidence="8">
    <location>
        <position position="326"/>
    </location>
    <ligand>
        <name>substrate</name>
    </ligand>
</feature>
<dbReference type="GO" id="GO:0006508">
    <property type="term" value="P:proteolysis"/>
    <property type="evidence" value="ECO:0007669"/>
    <property type="project" value="InterPro"/>
</dbReference>
<evidence type="ECO:0000256" key="5">
    <source>
        <dbReference type="ARBA" id="ARBA00022984"/>
    </source>
</evidence>
<feature type="non-terminal residue" evidence="13">
    <location>
        <position position="1"/>
    </location>
</feature>
<reference evidence="13" key="1">
    <citation type="submission" date="2021-03" db="EMBL/GenBank/DDBJ databases">
        <title>Whole genome sequence of Streptomyces bomunensis MMS17-BM035.</title>
        <authorList>
            <person name="Lee J.H."/>
        </authorList>
    </citation>
    <scope>NUCLEOTIDE SEQUENCE</scope>
    <source>
        <strain evidence="13">MMS17-BM035</strain>
    </source>
</reference>
<evidence type="ECO:0000256" key="2">
    <source>
        <dbReference type="ARBA" id="ARBA00022729"/>
    </source>
</evidence>
<proteinExistence type="inferred from homology"/>
<dbReference type="InterPro" id="IPR001967">
    <property type="entry name" value="Peptidase_S11_N"/>
</dbReference>
<keyword evidence="6" id="KW-0961">Cell wall biogenesis/degradation</keyword>
<evidence type="ECO:0000256" key="11">
    <source>
        <dbReference type="SAM" id="Phobius"/>
    </source>
</evidence>
<dbReference type="PANTHER" id="PTHR21581">
    <property type="entry name" value="D-ALANYL-D-ALANINE CARBOXYPEPTIDASE"/>
    <property type="match status" value="1"/>
</dbReference>
<evidence type="ECO:0000256" key="7">
    <source>
        <dbReference type="PIRSR" id="PIRSR618044-1"/>
    </source>
</evidence>
<dbReference type="Gene3D" id="3.40.710.10">
    <property type="entry name" value="DD-peptidase/beta-lactamase superfamily"/>
    <property type="match status" value="1"/>
</dbReference>
<evidence type="ECO:0000256" key="4">
    <source>
        <dbReference type="ARBA" id="ARBA00022960"/>
    </source>
</evidence>
<dbReference type="InterPro" id="IPR018044">
    <property type="entry name" value="Peptidase_S11"/>
</dbReference>
<feature type="active site" description="Acyl-ester intermediate" evidence="7">
    <location>
        <position position="159"/>
    </location>
</feature>
<dbReference type="Pfam" id="PF00768">
    <property type="entry name" value="Peptidase_S11"/>
    <property type="match status" value="1"/>
</dbReference>